<evidence type="ECO:0008006" key="4">
    <source>
        <dbReference type="Google" id="ProtNLM"/>
    </source>
</evidence>
<feature type="chain" id="PRO_5040507391" description="Secreted protein" evidence="1">
    <location>
        <begin position="21"/>
        <end position="65"/>
    </location>
</feature>
<organism evidence="2 3">
    <name type="scientific">Karstenula rhodostoma CBS 690.94</name>
    <dbReference type="NCBI Taxonomy" id="1392251"/>
    <lineage>
        <taxon>Eukaryota</taxon>
        <taxon>Fungi</taxon>
        <taxon>Dikarya</taxon>
        <taxon>Ascomycota</taxon>
        <taxon>Pezizomycotina</taxon>
        <taxon>Dothideomycetes</taxon>
        <taxon>Pleosporomycetidae</taxon>
        <taxon>Pleosporales</taxon>
        <taxon>Massarineae</taxon>
        <taxon>Didymosphaeriaceae</taxon>
        <taxon>Karstenula</taxon>
    </lineage>
</organism>
<name>A0A9P4P7N9_9PLEO</name>
<evidence type="ECO:0000256" key="1">
    <source>
        <dbReference type="SAM" id="SignalP"/>
    </source>
</evidence>
<accession>A0A9P4P7N9</accession>
<dbReference type="Proteomes" id="UP000799764">
    <property type="component" value="Unassembled WGS sequence"/>
</dbReference>
<feature type="signal peptide" evidence="1">
    <location>
        <begin position="1"/>
        <end position="20"/>
    </location>
</feature>
<comment type="caution">
    <text evidence="2">The sequence shown here is derived from an EMBL/GenBank/DDBJ whole genome shotgun (WGS) entry which is preliminary data.</text>
</comment>
<evidence type="ECO:0000313" key="3">
    <source>
        <dbReference type="Proteomes" id="UP000799764"/>
    </source>
</evidence>
<reference evidence="2" key="1">
    <citation type="journal article" date="2020" name="Stud. Mycol.">
        <title>101 Dothideomycetes genomes: a test case for predicting lifestyles and emergence of pathogens.</title>
        <authorList>
            <person name="Haridas S."/>
            <person name="Albert R."/>
            <person name="Binder M."/>
            <person name="Bloem J."/>
            <person name="Labutti K."/>
            <person name="Salamov A."/>
            <person name="Andreopoulos B."/>
            <person name="Baker S."/>
            <person name="Barry K."/>
            <person name="Bills G."/>
            <person name="Bluhm B."/>
            <person name="Cannon C."/>
            <person name="Castanera R."/>
            <person name="Culley D."/>
            <person name="Daum C."/>
            <person name="Ezra D."/>
            <person name="Gonzalez J."/>
            <person name="Henrissat B."/>
            <person name="Kuo A."/>
            <person name="Liang C."/>
            <person name="Lipzen A."/>
            <person name="Lutzoni F."/>
            <person name="Magnuson J."/>
            <person name="Mondo S."/>
            <person name="Nolan M."/>
            <person name="Ohm R."/>
            <person name="Pangilinan J."/>
            <person name="Park H.-J."/>
            <person name="Ramirez L."/>
            <person name="Alfaro M."/>
            <person name="Sun H."/>
            <person name="Tritt A."/>
            <person name="Yoshinaga Y."/>
            <person name="Zwiers L.-H."/>
            <person name="Turgeon B."/>
            <person name="Goodwin S."/>
            <person name="Spatafora J."/>
            <person name="Crous P."/>
            <person name="Grigoriev I."/>
        </authorList>
    </citation>
    <scope>NUCLEOTIDE SEQUENCE</scope>
    <source>
        <strain evidence="2">CBS 690.94</strain>
    </source>
</reference>
<dbReference type="AlphaFoldDB" id="A0A9P4P7N9"/>
<protein>
    <recommendedName>
        <fullName evidence="4">Secreted protein</fullName>
    </recommendedName>
</protein>
<gene>
    <name evidence="2" type="ORF">P171DRAFT_166540</name>
</gene>
<proteinExistence type="predicted"/>
<evidence type="ECO:0000313" key="2">
    <source>
        <dbReference type="EMBL" id="KAF2438044.1"/>
    </source>
</evidence>
<sequence>MLLRLSASLLASMHQQGAIGCTVRSVFRAHLRVTLGLHLAGYSSPDSCLVPCDVSFSFTNISFQA</sequence>
<dbReference type="EMBL" id="MU001513">
    <property type="protein sequence ID" value="KAF2438044.1"/>
    <property type="molecule type" value="Genomic_DNA"/>
</dbReference>
<dbReference type="PROSITE" id="PS51257">
    <property type="entry name" value="PROKAR_LIPOPROTEIN"/>
    <property type="match status" value="1"/>
</dbReference>
<keyword evidence="1" id="KW-0732">Signal</keyword>
<keyword evidence="3" id="KW-1185">Reference proteome</keyword>